<feature type="chain" id="PRO_5039492932" description="peptidylprolyl isomerase" evidence="8">
    <location>
        <begin position="22"/>
        <end position="366"/>
    </location>
</feature>
<proteinExistence type="predicted"/>
<evidence type="ECO:0000259" key="9">
    <source>
        <dbReference type="PROSITE" id="PS50198"/>
    </source>
</evidence>
<dbReference type="PROSITE" id="PS01096">
    <property type="entry name" value="PPIC_PPIASE_1"/>
    <property type="match status" value="1"/>
</dbReference>
<dbReference type="STRING" id="215200.SAMN05216454_10310"/>
<dbReference type="PROSITE" id="PS50198">
    <property type="entry name" value="PPIC_PPIASE_2"/>
    <property type="match status" value="1"/>
</dbReference>
<sequence>MKKLLAILAACVIGLTTVACVGDATLAKVNGKPIKAKQYEEELRFTKWIYELQYGDSVWEMMKAQDPKYQETIKNQVLDKMIQEQTFLEYAEKNDIKPSEKELKEFKEQNKKILEDAKTKESLKKAGINEEFLDKLAEKSATMAGVQKFIEKKSTPSEKQLKEYFDKHNEKLDASHILLATTDPNTGKPMDEKQKAEVKKKADEIYKKAKDGEDFAKLAKEYSQDPGSKEAGGSLGQFPRGAMVPEFEKVAFSLKDGEISQPVETQFGYHIIKLNKRIKLNYNDVKNTMKQELTQQNMQELLTKIQKDAKVEKFEDKLKDIKFGPVETEKKKDDKKTDEKKSDEKKSDEKKTDDKKADEKKTEEKK</sequence>
<comment type="catalytic activity">
    <reaction evidence="1">
        <text>[protein]-peptidylproline (omega=180) = [protein]-peptidylproline (omega=0)</text>
        <dbReference type="Rhea" id="RHEA:16237"/>
        <dbReference type="Rhea" id="RHEA-COMP:10747"/>
        <dbReference type="Rhea" id="RHEA-COMP:10748"/>
        <dbReference type="ChEBI" id="CHEBI:83833"/>
        <dbReference type="ChEBI" id="CHEBI:83834"/>
        <dbReference type="EC" id="5.2.1.8"/>
    </reaction>
</comment>
<evidence type="ECO:0000256" key="5">
    <source>
        <dbReference type="ARBA" id="ARBA00023235"/>
    </source>
</evidence>
<dbReference type="OrthoDB" id="14196at2"/>
<dbReference type="Pfam" id="PF00639">
    <property type="entry name" value="Rotamase"/>
    <property type="match status" value="1"/>
</dbReference>
<feature type="region of interest" description="Disordered" evidence="7">
    <location>
        <begin position="325"/>
        <end position="366"/>
    </location>
</feature>
<evidence type="ECO:0000256" key="6">
    <source>
        <dbReference type="PROSITE-ProRule" id="PRU00278"/>
    </source>
</evidence>
<dbReference type="InterPro" id="IPR027304">
    <property type="entry name" value="Trigger_fact/SurA_dom_sf"/>
</dbReference>
<dbReference type="Proteomes" id="UP000199512">
    <property type="component" value="Unassembled WGS sequence"/>
</dbReference>
<dbReference type="Gene3D" id="3.10.50.40">
    <property type="match status" value="1"/>
</dbReference>
<dbReference type="PANTHER" id="PTHR47245">
    <property type="entry name" value="PEPTIDYLPROLYL ISOMERASE"/>
    <property type="match status" value="1"/>
</dbReference>
<evidence type="ECO:0000256" key="2">
    <source>
        <dbReference type="ARBA" id="ARBA00013194"/>
    </source>
</evidence>
<dbReference type="SUPFAM" id="SSF109998">
    <property type="entry name" value="Triger factor/SurA peptide-binding domain-like"/>
    <property type="match status" value="1"/>
</dbReference>
<dbReference type="InterPro" id="IPR000297">
    <property type="entry name" value="PPIase_PpiC"/>
</dbReference>
<reference evidence="10 11" key="1">
    <citation type="submission" date="2016-10" db="EMBL/GenBank/DDBJ databases">
        <authorList>
            <person name="de Groot N.N."/>
        </authorList>
    </citation>
    <scope>NUCLEOTIDE SEQUENCE [LARGE SCALE GENOMIC DNA]</scope>
    <source>
        <strain evidence="10 11">Calf135</strain>
    </source>
</reference>
<dbReference type="EC" id="5.2.1.8" evidence="2"/>
<keyword evidence="3 8" id="KW-0732">Signal</keyword>
<evidence type="ECO:0000256" key="7">
    <source>
        <dbReference type="SAM" id="MobiDB-lite"/>
    </source>
</evidence>
<evidence type="ECO:0000313" key="11">
    <source>
        <dbReference type="Proteomes" id="UP000199512"/>
    </source>
</evidence>
<dbReference type="PANTHER" id="PTHR47245:SF1">
    <property type="entry name" value="FOLDASE PROTEIN PRSA"/>
    <property type="match status" value="1"/>
</dbReference>
<organism evidence="10 11">
    <name type="scientific">Peptostreptococcus russellii</name>
    <dbReference type="NCBI Taxonomy" id="215200"/>
    <lineage>
        <taxon>Bacteria</taxon>
        <taxon>Bacillati</taxon>
        <taxon>Bacillota</taxon>
        <taxon>Clostridia</taxon>
        <taxon>Peptostreptococcales</taxon>
        <taxon>Peptostreptococcaceae</taxon>
        <taxon>Peptostreptococcus</taxon>
    </lineage>
</organism>
<feature type="domain" description="PpiC" evidence="9">
    <location>
        <begin position="169"/>
        <end position="276"/>
    </location>
</feature>
<accession>A0A1H8G113</accession>
<feature type="signal peptide" evidence="8">
    <location>
        <begin position="1"/>
        <end position="21"/>
    </location>
</feature>
<evidence type="ECO:0000256" key="1">
    <source>
        <dbReference type="ARBA" id="ARBA00000971"/>
    </source>
</evidence>
<evidence type="ECO:0000256" key="4">
    <source>
        <dbReference type="ARBA" id="ARBA00023110"/>
    </source>
</evidence>
<dbReference type="Pfam" id="PF13624">
    <property type="entry name" value="SurA_N_3"/>
    <property type="match status" value="1"/>
</dbReference>
<dbReference type="SUPFAM" id="SSF54534">
    <property type="entry name" value="FKBP-like"/>
    <property type="match status" value="1"/>
</dbReference>
<keyword evidence="11" id="KW-1185">Reference proteome</keyword>
<gene>
    <name evidence="10" type="ORF">SAMN05216454_10310</name>
</gene>
<dbReference type="AlphaFoldDB" id="A0A1H8G113"/>
<dbReference type="InterPro" id="IPR050245">
    <property type="entry name" value="PrsA_foldase"/>
</dbReference>
<evidence type="ECO:0000256" key="3">
    <source>
        <dbReference type="ARBA" id="ARBA00022729"/>
    </source>
</evidence>
<dbReference type="InterPro" id="IPR023058">
    <property type="entry name" value="PPIase_PpiC_CS"/>
</dbReference>
<keyword evidence="4 6" id="KW-0697">Rotamase</keyword>
<dbReference type="InterPro" id="IPR046357">
    <property type="entry name" value="PPIase_dom_sf"/>
</dbReference>
<evidence type="ECO:0000256" key="8">
    <source>
        <dbReference type="SAM" id="SignalP"/>
    </source>
</evidence>
<dbReference type="PROSITE" id="PS51257">
    <property type="entry name" value="PROKAR_LIPOPROTEIN"/>
    <property type="match status" value="1"/>
</dbReference>
<dbReference type="Gene3D" id="1.10.8.1040">
    <property type="match status" value="1"/>
</dbReference>
<dbReference type="RefSeq" id="WP_091974371.1">
    <property type="nucleotide sequence ID" value="NZ_FODF01000003.1"/>
</dbReference>
<evidence type="ECO:0000313" key="10">
    <source>
        <dbReference type="EMBL" id="SEN37474.1"/>
    </source>
</evidence>
<name>A0A1H8G113_9FIRM</name>
<dbReference type="EMBL" id="FODF01000003">
    <property type="protein sequence ID" value="SEN37474.1"/>
    <property type="molecule type" value="Genomic_DNA"/>
</dbReference>
<keyword evidence="5 6" id="KW-0413">Isomerase</keyword>
<protein>
    <recommendedName>
        <fullName evidence="2">peptidylprolyl isomerase</fullName>
        <ecNumber evidence="2">5.2.1.8</ecNumber>
    </recommendedName>
</protein>
<dbReference type="GO" id="GO:0003755">
    <property type="term" value="F:peptidyl-prolyl cis-trans isomerase activity"/>
    <property type="evidence" value="ECO:0007669"/>
    <property type="project" value="UniProtKB-KW"/>
</dbReference>